<feature type="signal peptide" evidence="1">
    <location>
        <begin position="1"/>
        <end position="22"/>
    </location>
</feature>
<proteinExistence type="predicted"/>
<evidence type="ECO:0000313" key="2">
    <source>
        <dbReference type="EMBL" id="CAI9558011.1"/>
    </source>
</evidence>
<evidence type="ECO:0000313" key="3">
    <source>
        <dbReference type="Proteomes" id="UP001162483"/>
    </source>
</evidence>
<protein>
    <recommendedName>
        <fullName evidence="4">Secreted protein</fullName>
    </recommendedName>
</protein>
<dbReference type="EMBL" id="CATNWA010009431">
    <property type="protein sequence ID" value="CAI9558011.1"/>
    <property type="molecule type" value="Genomic_DNA"/>
</dbReference>
<keyword evidence="3" id="KW-1185">Reference proteome</keyword>
<sequence length="107" mass="11699">MLALNYRRLLTLLVAMARNCHRAPVPDYGPPHAAARSTQCRHGWSAGTGRPTIGAVSIRHTLVMCHSLDLLTLLVCSPFCVIGWLADYGPTICHAAQARNLPWAPRT</sequence>
<dbReference type="Proteomes" id="UP001162483">
    <property type="component" value="Unassembled WGS sequence"/>
</dbReference>
<name>A0ABN9CD64_9NEOB</name>
<evidence type="ECO:0008006" key="4">
    <source>
        <dbReference type="Google" id="ProtNLM"/>
    </source>
</evidence>
<keyword evidence="1" id="KW-0732">Signal</keyword>
<organism evidence="2 3">
    <name type="scientific">Staurois parvus</name>
    <dbReference type="NCBI Taxonomy" id="386267"/>
    <lineage>
        <taxon>Eukaryota</taxon>
        <taxon>Metazoa</taxon>
        <taxon>Chordata</taxon>
        <taxon>Craniata</taxon>
        <taxon>Vertebrata</taxon>
        <taxon>Euteleostomi</taxon>
        <taxon>Amphibia</taxon>
        <taxon>Batrachia</taxon>
        <taxon>Anura</taxon>
        <taxon>Neobatrachia</taxon>
        <taxon>Ranoidea</taxon>
        <taxon>Ranidae</taxon>
        <taxon>Staurois</taxon>
    </lineage>
</organism>
<gene>
    <name evidence="2" type="ORF">SPARVUS_LOCUS4837145</name>
</gene>
<evidence type="ECO:0000256" key="1">
    <source>
        <dbReference type="SAM" id="SignalP"/>
    </source>
</evidence>
<comment type="caution">
    <text evidence="2">The sequence shown here is derived from an EMBL/GenBank/DDBJ whole genome shotgun (WGS) entry which is preliminary data.</text>
</comment>
<accession>A0ABN9CD64</accession>
<feature type="chain" id="PRO_5047477531" description="Secreted protein" evidence="1">
    <location>
        <begin position="23"/>
        <end position="107"/>
    </location>
</feature>
<reference evidence="2" key="1">
    <citation type="submission" date="2023-05" db="EMBL/GenBank/DDBJ databases">
        <authorList>
            <person name="Stuckert A."/>
        </authorList>
    </citation>
    <scope>NUCLEOTIDE SEQUENCE</scope>
</reference>